<name>A0ABS0SUW1_9CAUL</name>
<evidence type="ECO:0000259" key="9">
    <source>
        <dbReference type="Pfam" id="PF01694"/>
    </source>
</evidence>
<comment type="caution">
    <text evidence="10">The sequence shown here is derived from an EMBL/GenBank/DDBJ whole genome shotgun (WGS) entry which is preliminary data.</text>
</comment>
<dbReference type="GO" id="GO:0008233">
    <property type="term" value="F:peptidase activity"/>
    <property type="evidence" value="ECO:0007669"/>
    <property type="project" value="UniProtKB-KW"/>
</dbReference>
<dbReference type="Proteomes" id="UP000639859">
    <property type="component" value="Unassembled WGS sequence"/>
</dbReference>
<accession>A0ABS0SUW1</accession>
<organism evidence="10 11">
    <name type="scientific">Caulobacter hibisci</name>
    <dbReference type="NCBI Taxonomy" id="2035993"/>
    <lineage>
        <taxon>Bacteria</taxon>
        <taxon>Pseudomonadati</taxon>
        <taxon>Pseudomonadota</taxon>
        <taxon>Alphaproteobacteria</taxon>
        <taxon>Caulobacterales</taxon>
        <taxon>Caulobacteraceae</taxon>
        <taxon>Caulobacter</taxon>
    </lineage>
</organism>
<evidence type="ECO:0000313" key="10">
    <source>
        <dbReference type="EMBL" id="MBI1682432.1"/>
    </source>
</evidence>
<dbReference type="InterPro" id="IPR002610">
    <property type="entry name" value="Peptidase_S54_rhomboid-like"/>
</dbReference>
<feature type="transmembrane region" description="Helical" evidence="8">
    <location>
        <begin position="135"/>
        <end position="155"/>
    </location>
</feature>
<evidence type="ECO:0000256" key="5">
    <source>
        <dbReference type="ARBA" id="ARBA00022825"/>
    </source>
</evidence>
<dbReference type="Pfam" id="PF01694">
    <property type="entry name" value="Rhomboid"/>
    <property type="match status" value="1"/>
</dbReference>
<evidence type="ECO:0000256" key="7">
    <source>
        <dbReference type="ARBA" id="ARBA00023136"/>
    </source>
</evidence>
<dbReference type="RefSeq" id="WP_198574385.1">
    <property type="nucleotide sequence ID" value="NZ_JADWOX010000001.1"/>
</dbReference>
<dbReference type="Gene3D" id="1.20.1540.10">
    <property type="entry name" value="Rhomboid-like"/>
    <property type="match status" value="1"/>
</dbReference>
<dbReference type="EMBL" id="JADWOX010000001">
    <property type="protein sequence ID" value="MBI1682432.1"/>
    <property type="molecule type" value="Genomic_DNA"/>
</dbReference>
<evidence type="ECO:0000256" key="8">
    <source>
        <dbReference type="SAM" id="Phobius"/>
    </source>
</evidence>
<dbReference type="InterPro" id="IPR022764">
    <property type="entry name" value="Peptidase_S54_rhomboid_dom"/>
</dbReference>
<reference evidence="10 11" key="1">
    <citation type="submission" date="2020-11" db="EMBL/GenBank/DDBJ databases">
        <title>genome sequence of strain KACC 18849.</title>
        <authorList>
            <person name="Gao J."/>
            <person name="Zhang X."/>
        </authorList>
    </citation>
    <scope>NUCLEOTIDE SEQUENCE [LARGE SCALE GENOMIC DNA]</scope>
    <source>
        <strain evidence="10 11">KACC 18849</strain>
    </source>
</reference>
<evidence type="ECO:0000256" key="2">
    <source>
        <dbReference type="ARBA" id="ARBA00022670"/>
    </source>
</evidence>
<keyword evidence="5" id="KW-0720">Serine protease</keyword>
<sequence length="407" mass="43701">MSATSTFGKRAVPPKSLADAWDLPPIRSSAPQAAAAEPEAVPDRTPYLSVALLTLLALIFVFEPTRGLPMGQGMELALHNLMAVGGVSRRLVVEGGEWWRIFTAPLLHANLAHIVGNAVVMAFAAITLERVAGRAWLAAAFVVSAIGGSIGSLLLNDPRTVTVGASGAIMGLLAMILAISLHPSMHEHAKRLRWITLRLFVPSVIPFGALTGSNIDYNGHLGGAVAGGAIGFLLLATWDEEADHPSAGRWLWFIGGAGLALAVTAFALVATRHDRYIERGRLLAPGDLFTEKVESDPREIAALVAAYPRDPRTRLLLARAHLQAHRLAEGEREVRLALAEREILTEDLPTKFELLLRYHLVALVAAQGRRQEATEEARPLCALKDVDPALKPLDKLVRSDGLCPALP</sequence>
<feature type="transmembrane region" description="Helical" evidence="8">
    <location>
        <begin position="161"/>
        <end position="183"/>
    </location>
</feature>
<comment type="subcellular location">
    <subcellularLocation>
        <location evidence="1">Membrane</location>
        <topology evidence="1">Multi-pass membrane protein</topology>
    </subcellularLocation>
</comment>
<dbReference type="PANTHER" id="PTHR22936">
    <property type="entry name" value="RHOMBOID-RELATED"/>
    <property type="match status" value="1"/>
</dbReference>
<evidence type="ECO:0000256" key="3">
    <source>
        <dbReference type="ARBA" id="ARBA00022692"/>
    </source>
</evidence>
<keyword evidence="4" id="KW-0378">Hydrolase</keyword>
<feature type="transmembrane region" description="Helical" evidence="8">
    <location>
        <begin position="250"/>
        <end position="270"/>
    </location>
</feature>
<feature type="transmembrane region" description="Helical" evidence="8">
    <location>
        <begin position="105"/>
        <end position="128"/>
    </location>
</feature>
<proteinExistence type="predicted"/>
<dbReference type="PANTHER" id="PTHR22936:SF69">
    <property type="entry name" value="RHOMBOID-LIKE PROTEIN"/>
    <property type="match status" value="1"/>
</dbReference>
<evidence type="ECO:0000256" key="4">
    <source>
        <dbReference type="ARBA" id="ARBA00022801"/>
    </source>
</evidence>
<evidence type="ECO:0000256" key="1">
    <source>
        <dbReference type="ARBA" id="ARBA00004141"/>
    </source>
</evidence>
<feature type="transmembrane region" description="Helical" evidence="8">
    <location>
        <begin position="221"/>
        <end position="238"/>
    </location>
</feature>
<evidence type="ECO:0000313" key="11">
    <source>
        <dbReference type="Proteomes" id="UP000639859"/>
    </source>
</evidence>
<dbReference type="InterPro" id="IPR035952">
    <property type="entry name" value="Rhomboid-like_sf"/>
</dbReference>
<dbReference type="SUPFAM" id="SSF144091">
    <property type="entry name" value="Rhomboid-like"/>
    <property type="match status" value="1"/>
</dbReference>
<keyword evidence="7 8" id="KW-0472">Membrane</keyword>
<gene>
    <name evidence="10" type="ORF">I4Q42_01980</name>
</gene>
<keyword evidence="6 8" id="KW-1133">Transmembrane helix</keyword>
<keyword evidence="3 8" id="KW-0812">Transmembrane</keyword>
<keyword evidence="2 10" id="KW-0645">Protease</keyword>
<evidence type="ECO:0000256" key="6">
    <source>
        <dbReference type="ARBA" id="ARBA00022989"/>
    </source>
</evidence>
<feature type="domain" description="Peptidase S54 rhomboid" evidence="9">
    <location>
        <begin position="96"/>
        <end position="235"/>
    </location>
</feature>
<dbReference type="GO" id="GO:0006508">
    <property type="term" value="P:proteolysis"/>
    <property type="evidence" value="ECO:0007669"/>
    <property type="project" value="UniProtKB-KW"/>
</dbReference>
<feature type="transmembrane region" description="Helical" evidence="8">
    <location>
        <begin position="195"/>
        <end position="215"/>
    </location>
</feature>
<keyword evidence="11" id="KW-1185">Reference proteome</keyword>
<protein>
    <submittedName>
        <fullName evidence="10">Rhomboid family intramembrane serine protease</fullName>
    </submittedName>
</protein>